<protein>
    <submittedName>
        <fullName evidence="1">Uncharacterized protein</fullName>
    </submittedName>
</protein>
<organism evidence="1 2">
    <name type="scientific">Portunus trituberculatus</name>
    <name type="common">Swimming crab</name>
    <name type="synonym">Neptunus trituberculatus</name>
    <dbReference type="NCBI Taxonomy" id="210409"/>
    <lineage>
        <taxon>Eukaryota</taxon>
        <taxon>Metazoa</taxon>
        <taxon>Ecdysozoa</taxon>
        <taxon>Arthropoda</taxon>
        <taxon>Crustacea</taxon>
        <taxon>Multicrustacea</taxon>
        <taxon>Malacostraca</taxon>
        <taxon>Eumalacostraca</taxon>
        <taxon>Eucarida</taxon>
        <taxon>Decapoda</taxon>
        <taxon>Pleocyemata</taxon>
        <taxon>Brachyura</taxon>
        <taxon>Eubrachyura</taxon>
        <taxon>Portunoidea</taxon>
        <taxon>Portunidae</taxon>
        <taxon>Portuninae</taxon>
        <taxon>Portunus</taxon>
    </lineage>
</organism>
<keyword evidence="2" id="KW-1185">Reference proteome</keyword>
<accession>A0A5B7J584</accession>
<gene>
    <name evidence="1" type="ORF">E2C01_086370</name>
</gene>
<evidence type="ECO:0000313" key="1">
    <source>
        <dbReference type="EMBL" id="MPC91342.1"/>
    </source>
</evidence>
<name>A0A5B7J584_PORTR</name>
<dbReference type="EMBL" id="VSRR010087417">
    <property type="protein sequence ID" value="MPC91342.1"/>
    <property type="molecule type" value="Genomic_DNA"/>
</dbReference>
<comment type="caution">
    <text evidence="1">The sequence shown here is derived from an EMBL/GenBank/DDBJ whole genome shotgun (WGS) entry which is preliminary data.</text>
</comment>
<dbReference type="AlphaFoldDB" id="A0A5B7J584"/>
<sequence>MELKCTKRAVEEEEYKEKSKQELTFWSFQGCLRREPVQQRRKLFPTHTSPAFAGMENSWEKYHDVLRKTDMEFSQER</sequence>
<evidence type="ECO:0000313" key="2">
    <source>
        <dbReference type="Proteomes" id="UP000324222"/>
    </source>
</evidence>
<reference evidence="1 2" key="1">
    <citation type="submission" date="2019-05" db="EMBL/GenBank/DDBJ databases">
        <title>Another draft genome of Portunus trituberculatus and its Hox gene families provides insights of decapod evolution.</title>
        <authorList>
            <person name="Jeong J.-H."/>
            <person name="Song I."/>
            <person name="Kim S."/>
            <person name="Choi T."/>
            <person name="Kim D."/>
            <person name="Ryu S."/>
            <person name="Kim W."/>
        </authorList>
    </citation>
    <scope>NUCLEOTIDE SEQUENCE [LARGE SCALE GENOMIC DNA]</scope>
    <source>
        <tissue evidence="1">Muscle</tissue>
    </source>
</reference>
<proteinExistence type="predicted"/>
<dbReference type="Proteomes" id="UP000324222">
    <property type="component" value="Unassembled WGS sequence"/>
</dbReference>